<dbReference type="RefSeq" id="WP_006050965.1">
    <property type="nucleotide sequence ID" value="NZ_ATXV01000007.1"/>
</dbReference>
<evidence type="ECO:0000313" key="1">
    <source>
        <dbReference type="EMBL" id="MDR6207004.1"/>
    </source>
</evidence>
<dbReference type="AlphaFoldDB" id="A0ABD5CNV0"/>
<organism evidence="1 2">
    <name type="scientific">Paraburkholderia graminis</name>
    <dbReference type="NCBI Taxonomy" id="60548"/>
    <lineage>
        <taxon>Bacteria</taxon>
        <taxon>Pseudomonadati</taxon>
        <taxon>Pseudomonadota</taxon>
        <taxon>Betaproteobacteria</taxon>
        <taxon>Burkholderiales</taxon>
        <taxon>Burkholderiaceae</taxon>
        <taxon>Paraburkholderia</taxon>
    </lineage>
</organism>
<accession>A0ABD5CNV0</accession>
<evidence type="ECO:0000313" key="2">
    <source>
        <dbReference type="Proteomes" id="UP001245184"/>
    </source>
</evidence>
<protein>
    <submittedName>
        <fullName evidence="1">Uncharacterized protein</fullName>
    </submittedName>
</protein>
<dbReference type="Proteomes" id="UP001245184">
    <property type="component" value="Unassembled WGS sequence"/>
</dbReference>
<reference evidence="1 2" key="1">
    <citation type="submission" date="2023-08" db="EMBL/GenBank/DDBJ databases">
        <title>Genome sequencing of plant associated microbes to promote plant fitness in Sorghum bicolor and Oryza sativa.</title>
        <authorList>
            <person name="Coleman-Derr D."/>
        </authorList>
    </citation>
    <scope>NUCLEOTIDE SEQUENCE [LARGE SCALE GENOMIC DNA]</scope>
    <source>
        <strain evidence="1 2">SLBN-33</strain>
    </source>
</reference>
<sequence length="73" mass="7764">MSLEDSPSECVSDLAKAAGLPLPPERVAQVESVLSAWRADALRLAQRMSEARFDNVLPVTVFSHGAGLEGDTP</sequence>
<gene>
    <name evidence="1" type="ORF">QF025_005724</name>
</gene>
<proteinExistence type="predicted"/>
<comment type="caution">
    <text evidence="1">The sequence shown here is derived from an EMBL/GenBank/DDBJ whole genome shotgun (WGS) entry which is preliminary data.</text>
</comment>
<dbReference type="EMBL" id="JAVIZN010000002">
    <property type="protein sequence ID" value="MDR6207004.1"/>
    <property type="molecule type" value="Genomic_DNA"/>
</dbReference>
<name>A0ABD5CNV0_9BURK</name>